<organism evidence="1 2">
    <name type="scientific">Linderina macrospora</name>
    <dbReference type="NCBI Taxonomy" id="4868"/>
    <lineage>
        <taxon>Eukaryota</taxon>
        <taxon>Fungi</taxon>
        <taxon>Fungi incertae sedis</taxon>
        <taxon>Zoopagomycota</taxon>
        <taxon>Kickxellomycotina</taxon>
        <taxon>Kickxellomycetes</taxon>
        <taxon>Kickxellales</taxon>
        <taxon>Kickxellaceae</taxon>
        <taxon>Linderina</taxon>
    </lineage>
</organism>
<evidence type="ECO:0000313" key="2">
    <source>
        <dbReference type="Proteomes" id="UP001150603"/>
    </source>
</evidence>
<sequence length="190" mass="20786">MADYNDDSSYWDQYDAAEYVEDMVAVVQDPYTKFGRYRDILPNNIGTPEGSRDSGSSYWAKYAESRNTGAQDTPQEPTGQELQRVLVLPDRLAAMTLDDDDSESTGQPRPKALKVSSLNPKDTSLITKPDLVEVLSSPLRVPQLSDGEDSDEIGPIDSPSGPCFQGVNPLALAARLGFLKSQLEQAELLA</sequence>
<dbReference type="Proteomes" id="UP001150603">
    <property type="component" value="Unassembled WGS sequence"/>
</dbReference>
<name>A0ACC1JCX9_9FUNG</name>
<dbReference type="EMBL" id="JANBPW010000894">
    <property type="protein sequence ID" value="KAJ1947951.1"/>
    <property type="molecule type" value="Genomic_DNA"/>
</dbReference>
<keyword evidence="2" id="KW-1185">Reference proteome</keyword>
<evidence type="ECO:0000313" key="1">
    <source>
        <dbReference type="EMBL" id="KAJ1947951.1"/>
    </source>
</evidence>
<comment type="caution">
    <text evidence="1">The sequence shown here is derived from an EMBL/GenBank/DDBJ whole genome shotgun (WGS) entry which is preliminary data.</text>
</comment>
<accession>A0ACC1JCX9</accession>
<proteinExistence type="predicted"/>
<reference evidence="1" key="1">
    <citation type="submission" date="2022-07" db="EMBL/GenBank/DDBJ databases">
        <title>Phylogenomic reconstructions and comparative analyses of Kickxellomycotina fungi.</title>
        <authorList>
            <person name="Reynolds N.K."/>
            <person name="Stajich J.E."/>
            <person name="Barry K."/>
            <person name="Grigoriev I.V."/>
            <person name="Crous P."/>
            <person name="Smith M.E."/>
        </authorList>
    </citation>
    <scope>NUCLEOTIDE SEQUENCE</scope>
    <source>
        <strain evidence="1">NRRL 5244</strain>
    </source>
</reference>
<protein>
    <submittedName>
        <fullName evidence="1">Uncharacterized protein</fullName>
    </submittedName>
</protein>
<gene>
    <name evidence="1" type="ORF">FBU59_001823</name>
</gene>